<evidence type="ECO:0000313" key="3">
    <source>
        <dbReference type="Proteomes" id="UP001595698"/>
    </source>
</evidence>
<name>A0ABV8EZZ0_9ACTN</name>
<keyword evidence="3" id="KW-1185">Reference proteome</keyword>
<proteinExistence type="predicted"/>
<accession>A0ABV8EZZ0</accession>
<dbReference type="InterPro" id="IPR035992">
    <property type="entry name" value="Ricin_B-like_lectins"/>
</dbReference>
<dbReference type="Pfam" id="PF00652">
    <property type="entry name" value="Ricin_B_lectin"/>
    <property type="match status" value="1"/>
</dbReference>
<protein>
    <submittedName>
        <fullName evidence="2">Ricin-type beta-trefoil lectin domain protein</fullName>
    </submittedName>
</protein>
<gene>
    <name evidence="2" type="ORF">ACFOYY_17505</name>
</gene>
<sequence>MCLDSNFAGEVYTLPCNVPQNNNHQKWRTNYPSTGRTWIQNLATGLCLVTSGGNTVRTVPCDTGGLYQEWVIEPSGLDSNPDAWMAGNYATKDTLKSDRSGRVFTYYTSNLYLRNWKFGY</sequence>
<organism evidence="2 3">
    <name type="scientific">Streptosporangium jomthongense</name>
    <dbReference type="NCBI Taxonomy" id="1193683"/>
    <lineage>
        <taxon>Bacteria</taxon>
        <taxon>Bacillati</taxon>
        <taxon>Actinomycetota</taxon>
        <taxon>Actinomycetes</taxon>
        <taxon>Streptosporangiales</taxon>
        <taxon>Streptosporangiaceae</taxon>
        <taxon>Streptosporangium</taxon>
    </lineage>
</organism>
<dbReference type="Gene3D" id="2.80.10.50">
    <property type="match status" value="1"/>
</dbReference>
<dbReference type="InterPro" id="IPR000772">
    <property type="entry name" value="Ricin_B_lectin"/>
</dbReference>
<reference evidence="3" key="1">
    <citation type="journal article" date="2019" name="Int. J. Syst. Evol. Microbiol.">
        <title>The Global Catalogue of Microorganisms (GCM) 10K type strain sequencing project: providing services to taxonomists for standard genome sequencing and annotation.</title>
        <authorList>
            <consortium name="The Broad Institute Genomics Platform"/>
            <consortium name="The Broad Institute Genome Sequencing Center for Infectious Disease"/>
            <person name="Wu L."/>
            <person name="Ma J."/>
        </authorList>
    </citation>
    <scope>NUCLEOTIDE SEQUENCE [LARGE SCALE GENOMIC DNA]</scope>
    <source>
        <strain evidence="3">TBRC 7912</strain>
    </source>
</reference>
<dbReference type="PROSITE" id="PS50231">
    <property type="entry name" value="RICIN_B_LECTIN"/>
    <property type="match status" value="1"/>
</dbReference>
<dbReference type="SUPFAM" id="SSF50370">
    <property type="entry name" value="Ricin B-like lectins"/>
    <property type="match status" value="1"/>
</dbReference>
<evidence type="ECO:0000313" key="2">
    <source>
        <dbReference type="EMBL" id="MFC3981942.1"/>
    </source>
</evidence>
<dbReference type="RefSeq" id="WP_386190336.1">
    <property type="nucleotide sequence ID" value="NZ_JBHSBC010000016.1"/>
</dbReference>
<evidence type="ECO:0000259" key="1">
    <source>
        <dbReference type="Pfam" id="PF00652"/>
    </source>
</evidence>
<dbReference type="EMBL" id="JBHSBC010000016">
    <property type="protein sequence ID" value="MFC3981942.1"/>
    <property type="molecule type" value="Genomic_DNA"/>
</dbReference>
<comment type="caution">
    <text evidence="2">The sequence shown here is derived from an EMBL/GenBank/DDBJ whole genome shotgun (WGS) entry which is preliminary data.</text>
</comment>
<feature type="domain" description="Ricin B lectin" evidence="1">
    <location>
        <begin position="1"/>
        <end position="76"/>
    </location>
</feature>
<dbReference type="CDD" id="cd23415">
    <property type="entry name" value="beta-trefoil_Ricin_AH"/>
    <property type="match status" value="1"/>
</dbReference>
<dbReference type="Proteomes" id="UP001595698">
    <property type="component" value="Unassembled WGS sequence"/>
</dbReference>